<keyword evidence="5" id="KW-0449">Lipoprotein</keyword>
<dbReference type="EMBL" id="WHNZ01000086">
    <property type="protein sequence ID" value="NOV04702.1"/>
    <property type="molecule type" value="Genomic_DNA"/>
</dbReference>
<dbReference type="Proteomes" id="UP000618579">
    <property type="component" value="Unassembled WGS sequence"/>
</dbReference>
<keyword evidence="2 7" id="KW-0732">Signal</keyword>
<accession>A0ABX2A093</accession>
<evidence type="ECO:0000256" key="2">
    <source>
        <dbReference type="ARBA" id="ARBA00022729"/>
    </source>
</evidence>
<dbReference type="PROSITE" id="PS51257">
    <property type="entry name" value="PROKAR_LIPOPROTEIN"/>
    <property type="match status" value="1"/>
</dbReference>
<evidence type="ECO:0000256" key="4">
    <source>
        <dbReference type="ARBA" id="ARBA00023139"/>
    </source>
</evidence>
<evidence type="ECO:0000256" key="6">
    <source>
        <dbReference type="SAM" id="MobiDB-lite"/>
    </source>
</evidence>
<protein>
    <submittedName>
        <fullName evidence="8">Extracellular solute-binding protein</fullName>
    </submittedName>
</protein>
<keyword evidence="4" id="KW-0564">Palmitate</keyword>
<name>A0ABX2A093_9BACL</name>
<evidence type="ECO:0000256" key="7">
    <source>
        <dbReference type="SAM" id="SignalP"/>
    </source>
</evidence>
<feature type="signal peptide" evidence="7">
    <location>
        <begin position="1"/>
        <end position="27"/>
    </location>
</feature>
<keyword evidence="9" id="KW-1185">Reference proteome</keyword>
<proteinExistence type="predicted"/>
<gene>
    <name evidence="8" type="ORF">GC097_32555</name>
</gene>
<dbReference type="PANTHER" id="PTHR43649:SF33">
    <property type="entry name" value="POLYGALACTURONAN_RHAMNOGALACTURONAN-BINDING PROTEIN YTCQ"/>
    <property type="match status" value="1"/>
</dbReference>
<evidence type="ECO:0000313" key="8">
    <source>
        <dbReference type="EMBL" id="NOV04702.1"/>
    </source>
</evidence>
<dbReference type="Pfam" id="PF01547">
    <property type="entry name" value="SBP_bac_1"/>
    <property type="match status" value="1"/>
</dbReference>
<dbReference type="InterPro" id="IPR006059">
    <property type="entry name" value="SBP"/>
</dbReference>
<feature type="region of interest" description="Disordered" evidence="6">
    <location>
        <begin position="446"/>
        <end position="465"/>
    </location>
</feature>
<evidence type="ECO:0000313" key="9">
    <source>
        <dbReference type="Proteomes" id="UP000618579"/>
    </source>
</evidence>
<dbReference type="InterPro" id="IPR050490">
    <property type="entry name" value="Bact_solute-bd_prot1"/>
</dbReference>
<evidence type="ECO:0000256" key="5">
    <source>
        <dbReference type="ARBA" id="ARBA00023288"/>
    </source>
</evidence>
<dbReference type="CDD" id="cd13580">
    <property type="entry name" value="PBP2_AlgQ_like_1"/>
    <property type="match status" value="1"/>
</dbReference>
<dbReference type="PANTHER" id="PTHR43649">
    <property type="entry name" value="ARABINOSE-BINDING PROTEIN-RELATED"/>
    <property type="match status" value="1"/>
</dbReference>
<evidence type="ECO:0000256" key="3">
    <source>
        <dbReference type="ARBA" id="ARBA00023136"/>
    </source>
</evidence>
<reference evidence="8 9" key="1">
    <citation type="submission" date="2019-10" db="EMBL/GenBank/DDBJ databases">
        <title>Description of Paenibacillus pedi sp. nov.</title>
        <authorList>
            <person name="Carlier A."/>
            <person name="Qi S."/>
        </authorList>
    </citation>
    <scope>NUCLEOTIDE SEQUENCE [LARGE SCALE GENOMIC DNA]</scope>
    <source>
        <strain evidence="8 9">LMG 31457</strain>
    </source>
</reference>
<dbReference type="Gene3D" id="3.40.190.10">
    <property type="entry name" value="Periplasmic binding protein-like II"/>
    <property type="match status" value="2"/>
</dbReference>
<dbReference type="SUPFAM" id="SSF53850">
    <property type="entry name" value="Periplasmic binding protein-like II"/>
    <property type="match status" value="1"/>
</dbReference>
<comment type="caution">
    <text evidence="8">The sequence shown here is derived from an EMBL/GenBank/DDBJ whole genome shotgun (WGS) entry which is preliminary data.</text>
</comment>
<keyword evidence="1" id="KW-1003">Cell membrane</keyword>
<organism evidence="8 9">
    <name type="scientific">Paenibacillus planticolens</name>
    <dbReference type="NCBI Taxonomy" id="2654976"/>
    <lineage>
        <taxon>Bacteria</taxon>
        <taxon>Bacillati</taxon>
        <taxon>Bacillota</taxon>
        <taxon>Bacilli</taxon>
        <taxon>Bacillales</taxon>
        <taxon>Paenibacillaceae</taxon>
        <taxon>Paenibacillus</taxon>
    </lineage>
</organism>
<sequence length="518" mass="58230">MLMKKKNLLSGLSLVLAVGSVIGCSNKAETGDSGKTAQPAKPPVVKVTLGTRGLPYVEGSPNINEDKFVRKLRELSKTDVKFELIPHQEFNKKLTLLLAAGDLPDLLQINGVNSPEVAPAVNNGAFYELNDLIDKYGPNLKKNISQTTWDSPMVSNNGKIYAIPLENYIRNTQVVYVRNDWLQKLNLKTPKTIDEYVDMLKAFKEKDPNGNGKADEIPFSGRQNFAFSEVFFAAYDAIPGGWKYENNQLIPNFIRPQMKQALELHRKLYQEQLMDNEIFVQQGKDWDAKIKGAARVGMFVHDPGYPDKWRSEVKQGDSNADVINIPAPTGPDGKGGLMIGSPVNMAWSIPKSNKHPEEAIKFLNWFYSDEAQKFLDYGLEGEDYTLDNGKVNYKYPTNPDEINRENMHLMFLRLVGPSYLANESFMKGRKDGDIIANAIQIAKSEGRQDDGVDMPIPPTLQSKPELGKNGLWMETAAKIMTGKEPIDSFDKFVEDWKKRGGDQIIKEATEWYNAKNKK</sequence>
<feature type="chain" id="PRO_5045224988" evidence="7">
    <location>
        <begin position="28"/>
        <end position="518"/>
    </location>
</feature>
<evidence type="ECO:0000256" key="1">
    <source>
        <dbReference type="ARBA" id="ARBA00022475"/>
    </source>
</evidence>
<keyword evidence="3" id="KW-0472">Membrane</keyword>